<sequence>MAINYADKYQKAVIDGFYPDVLYSSALWQSPSNKTINFLDAKHIKVPRLSILSGRQDRERRTITQPAANYSLDYDVYELTNERYWSTLVDPSDIDESNQLLSIANITRQYNLDSKMPEKDREMFSKLFSQRQAVNTSEGLDENAGIHSESLDAKNVLHAYDQMMRNFDRARIPAQGRILYVDTGTYYMLKDAEAINRTIIVSDAQNINRSVRSLDEVTIVPVPEDLFQTKFDFTNGSKTVDDAKQIKMMLIFNGVQISPEKYDFVGLDAPAAANSGNWLYYEQSYDDVLLLKPKFKGIEFFVAEKDADGNSNPAERKQTKEEDAKPDENNTVDEIKAYLDKAGIDYAGKTKKDELLALVK</sequence>
<dbReference type="InterPro" id="IPR036361">
    <property type="entry name" value="SAP_dom_sf"/>
</dbReference>
<evidence type="ECO:0000313" key="2">
    <source>
        <dbReference type="EMBL" id="OYR88438.1"/>
    </source>
</evidence>
<dbReference type="RefSeq" id="WP_094496210.1">
    <property type="nucleotide sequence ID" value="NZ_NGNV01000011.1"/>
</dbReference>
<evidence type="ECO:0000313" key="3">
    <source>
        <dbReference type="EMBL" id="OYR92206.1"/>
    </source>
</evidence>
<dbReference type="AlphaFoldDB" id="A0A256LGP1"/>
<gene>
    <name evidence="2" type="ORF">CBF53_03950</name>
    <name evidence="3" type="ORF">CBF70_04090</name>
</gene>
<reference evidence="2 5" key="2">
    <citation type="submission" date="2017-05" db="EMBL/GenBank/DDBJ databases">
        <authorList>
            <person name="Lin X.B."/>
            <person name="Stothard P."/>
            <person name="Tasseva G."/>
            <person name="Walter J."/>
        </authorList>
    </citation>
    <scope>NUCLEOTIDE SEQUENCE [LARGE SCALE GENOMIC DNA]</scope>
    <source>
        <strain evidence="2 5">609u</strain>
    </source>
</reference>
<reference evidence="4 5" key="3">
    <citation type="submission" date="2017-09" db="EMBL/GenBank/DDBJ databases">
        <title>Tripartite evolution among Lactobacillus johnsonii, Lactobacillus taiwanensis, Lactobacillus reuteri and their rodent host.</title>
        <authorList>
            <person name="Wang T."/>
            <person name="Knowles S."/>
            <person name="Cheng C."/>
        </authorList>
    </citation>
    <scope>NUCLEOTIDE SEQUENCE [LARGE SCALE GENOMIC DNA]</scope>
    <source>
        <strain evidence="3 4">609q</strain>
        <strain evidence="2 5">609u</strain>
    </source>
</reference>
<dbReference type="EMBL" id="NGNV01000011">
    <property type="protein sequence ID" value="OYR88438.1"/>
    <property type="molecule type" value="Genomic_DNA"/>
</dbReference>
<keyword evidence="5" id="KW-1185">Reference proteome</keyword>
<dbReference type="EMBL" id="NGNX01000011">
    <property type="protein sequence ID" value="OYR92206.1"/>
    <property type="molecule type" value="Genomic_DNA"/>
</dbReference>
<proteinExistence type="predicted"/>
<evidence type="ECO:0000313" key="4">
    <source>
        <dbReference type="Proteomes" id="UP000215828"/>
    </source>
</evidence>
<dbReference type="Gene3D" id="1.10.720.30">
    <property type="entry name" value="SAP domain"/>
    <property type="match status" value="1"/>
</dbReference>
<accession>A0A256LGP1</accession>
<organism evidence="3 4">
    <name type="scientific">Lactobacillus taiwanensis</name>
    <dbReference type="NCBI Taxonomy" id="508451"/>
    <lineage>
        <taxon>Bacteria</taxon>
        <taxon>Bacillati</taxon>
        <taxon>Bacillota</taxon>
        <taxon>Bacilli</taxon>
        <taxon>Lactobacillales</taxon>
        <taxon>Lactobacillaceae</taxon>
        <taxon>Lactobacillus</taxon>
    </lineage>
</organism>
<comment type="caution">
    <text evidence="3">The sequence shown here is derived from an EMBL/GenBank/DDBJ whole genome shotgun (WGS) entry which is preliminary data.</text>
</comment>
<reference evidence="3 4" key="1">
    <citation type="submission" date="2017-04" db="EMBL/GenBank/DDBJ databases">
        <authorList>
            <person name="Afonso C.L."/>
            <person name="Miller P.J."/>
            <person name="Scott M.A."/>
            <person name="Spackman E."/>
            <person name="Goraichik I."/>
            <person name="Dimitrov K.M."/>
            <person name="Suarez D.L."/>
            <person name="Swayne D.E."/>
        </authorList>
    </citation>
    <scope>NUCLEOTIDE SEQUENCE [LARGE SCALE GENOMIC DNA]</scope>
    <source>
        <strain evidence="3 4">609q</strain>
    </source>
</reference>
<name>A0A256LGP1_9LACO</name>
<evidence type="ECO:0000256" key="1">
    <source>
        <dbReference type="SAM" id="MobiDB-lite"/>
    </source>
</evidence>
<evidence type="ECO:0000313" key="5">
    <source>
        <dbReference type="Proteomes" id="UP000216316"/>
    </source>
</evidence>
<dbReference type="Proteomes" id="UP000215828">
    <property type="component" value="Unassembled WGS sequence"/>
</dbReference>
<feature type="region of interest" description="Disordered" evidence="1">
    <location>
        <begin position="308"/>
        <end position="331"/>
    </location>
</feature>
<dbReference type="Proteomes" id="UP000216316">
    <property type="component" value="Unassembled WGS sequence"/>
</dbReference>
<protein>
    <submittedName>
        <fullName evidence="3">Capsid protein</fullName>
    </submittedName>
</protein>